<sequence length="675" mass="72270">MKVNSIQTKFLIILIPLYILSVGILSGISYSISSRALISSMDEAAMALGTDYANRIQFQVRESLVHLEDLAGSPSIKAGKDKDEIIPLMAELQKRTGTFDVIFFMFPDGSGWRSDGSGGMFNRDYLQKAVNTQKSVISNPLITKTTGKLSVAIAVPVMNNGQLTGVIGGAVSLETLSKMVQNLKFKDSGGGFLAEGSGLVIAHSRTELTGKLNLTEKKINEALKLQEPELDDKLIEGFKRAVAEGQQVKGSYISVDGVATFAVFTPVELPGNERWVMIVSAPEREVILEATNLARITLAVSLVFIIVAVLVIVMLGNRLVRPIQRIRDACLLLAEGDLRERESGIQSKDEIGQLAQGFRTMRDNVRTLVLKVQTQVEQIAAASEELSANTEQSENASKQVAATIVEVAQRTDKQQTDVGNTMAIVEEMAAGIRQVVEGNKNVAGAADATVRVTQTGLDAIEQAVAQMTKVGTGTDRVQSAIVNLSQDSTEIGEIVNVMSGIAEQTNLLALNAAIEAARAGEAGRGFAVVAEEVRRLAEQSQEAAKKITLLIGGNQKNIADTVIVMAAGAEDVQAGVAVVNKAGVAFREIYEKVNEVSAQIRDISATIQQMAGGNQQIVDAVRRVDIESRNTGAQTQTVSAATEEQLAAMEEIASSSQALARMAEELQTAVEKFRV</sequence>
<name>F7NFD0_9FIRM</name>
<evidence type="ECO:0000256" key="2">
    <source>
        <dbReference type="ARBA" id="ARBA00022475"/>
    </source>
</evidence>
<evidence type="ECO:0000256" key="9">
    <source>
        <dbReference type="PROSITE-ProRule" id="PRU00284"/>
    </source>
</evidence>
<dbReference type="GO" id="GO:0007165">
    <property type="term" value="P:signal transduction"/>
    <property type="evidence" value="ECO:0007669"/>
    <property type="project" value="UniProtKB-KW"/>
</dbReference>
<keyword evidence="5 10" id="KW-1133">Transmembrane helix</keyword>
<dbReference type="CDD" id="cd18773">
    <property type="entry name" value="PDC1_HK_sensor"/>
    <property type="match status" value="1"/>
</dbReference>
<evidence type="ECO:0000256" key="4">
    <source>
        <dbReference type="ARBA" id="ARBA00022692"/>
    </source>
</evidence>
<keyword evidence="4 10" id="KW-0812">Transmembrane</keyword>
<dbReference type="InterPro" id="IPR029151">
    <property type="entry name" value="Sensor-like_sf"/>
</dbReference>
<evidence type="ECO:0000256" key="8">
    <source>
        <dbReference type="ARBA" id="ARBA00029447"/>
    </source>
</evidence>
<comment type="subcellular location">
    <subcellularLocation>
        <location evidence="1">Cell membrane</location>
        <topology evidence="1">Multi-pass membrane protein</topology>
    </subcellularLocation>
</comment>
<dbReference type="SMART" id="SM00304">
    <property type="entry name" value="HAMP"/>
    <property type="match status" value="2"/>
</dbReference>
<dbReference type="PROSITE" id="PS50111">
    <property type="entry name" value="CHEMOTAXIS_TRANSDUC_2"/>
    <property type="match status" value="1"/>
</dbReference>
<accession>F7NFD0</accession>
<feature type="domain" description="HAMP" evidence="12">
    <location>
        <begin position="317"/>
        <end position="370"/>
    </location>
</feature>
<gene>
    <name evidence="13" type="ORF">ALO_03786</name>
</gene>
<dbReference type="Gene3D" id="1.10.287.950">
    <property type="entry name" value="Methyl-accepting chemotaxis protein"/>
    <property type="match status" value="1"/>
</dbReference>
<keyword evidence="14" id="KW-1185">Reference proteome</keyword>
<evidence type="ECO:0000256" key="5">
    <source>
        <dbReference type="ARBA" id="ARBA00022989"/>
    </source>
</evidence>
<dbReference type="RefSeq" id="WP_004093000.1">
    <property type="nucleotide sequence ID" value="NZ_AFGF01000024.1"/>
</dbReference>
<dbReference type="Pfam" id="PF00672">
    <property type="entry name" value="HAMP"/>
    <property type="match status" value="1"/>
</dbReference>
<protein>
    <submittedName>
        <fullName evidence="13">Methyl-accepting chemotaxis sensory transducer</fullName>
    </submittedName>
</protein>
<dbReference type="CDD" id="cd12912">
    <property type="entry name" value="PDC2_MCP_like"/>
    <property type="match status" value="1"/>
</dbReference>
<dbReference type="SUPFAM" id="SSF58104">
    <property type="entry name" value="Methyl-accepting chemotaxis protein (MCP) signaling domain"/>
    <property type="match status" value="1"/>
</dbReference>
<evidence type="ECO:0000256" key="7">
    <source>
        <dbReference type="ARBA" id="ARBA00023224"/>
    </source>
</evidence>
<evidence type="ECO:0000256" key="1">
    <source>
        <dbReference type="ARBA" id="ARBA00004651"/>
    </source>
</evidence>
<keyword evidence="7 9" id="KW-0807">Transducer</keyword>
<keyword evidence="6 10" id="KW-0472">Membrane</keyword>
<dbReference type="STRING" id="1009370.ALO_03786"/>
<comment type="caution">
    <text evidence="13">The sequence shown here is derived from an EMBL/GenBank/DDBJ whole genome shotgun (WGS) entry which is preliminary data.</text>
</comment>
<evidence type="ECO:0000256" key="3">
    <source>
        <dbReference type="ARBA" id="ARBA00022500"/>
    </source>
</evidence>
<dbReference type="CDD" id="cd11386">
    <property type="entry name" value="MCP_signal"/>
    <property type="match status" value="1"/>
</dbReference>
<dbReference type="Proteomes" id="UP000003240">
    <property type="component" value="Unassembled WGS sequence"/>
</dbReference>
<dbReference type="InterPro" id="IPR033479">
    <property type="entry name" value="dCache_1"/>
</dbReference>
<feature type="domain" description="Methyl-accepting transducer" evidence="11">
    <location>
        <begin position="389"/>
        <end position="625"/>
    </location>
</feature>
<feature type="transmembrane region" description="Helical" evidence="10">
    <location>
        <begin position="12"/>
        <end position="32"/>
    </location>
</feature>
<evidence type="ECO:0000259" key="12">
    <source>
        <dbReference type="PROSITE" id="PS50885"/>
    </source>
</evidence>
<dbReference type="OrthoDB" id="9810264at2"/>
<evidence type="ECO:0000259" key="11">
    <source>
        <dbReference type="PROSITE" id="PS50111"/>
    </source>
</evidence>
<keyword evidence="2" id="KW-1003">Cell membrane</keyword>
<reference evidence="13 14" key="1">
    <citation type="journal article" date="2011" name="EMBO J.">
        <title>Structural diversity of bacterial flagellar motors.</title>
        <authorList>
            <person name="Chen S."/>
            <person name="Beeby M."/>
            <person name="Murphy G.E."/>
            <person name="Leadbetter J.R."/>
            <person name="Hendrixson D.R."/>
            <person name="Briegel A."/>
            <person name="Li Z."/>
            <person name="Shi J."/>
            <person name="Tocheva E.I."/>
            <person name="Muller A."/>
            <person name="Dobro M.J."/>
            <person name="Jensen G.J."/>
        </authorList>
    </citation>
    <scope>NUCLEOTIDE SEQUENCE [LARGE SCALE GENOMIC DNA]</scope>
    <source>
        <strain evidence="13 14">DSM 6540</strain>
    </source>
</reference>
<dbReference type="InterPro" id="IPR004089">
    <property type="entry name" value="MCPsignal_dom"/>
</dbReference>
<comment type="similarity">
    <text evidence="8">Belongs to the methyl-accepting chemotaxis (MCP) protein family.</text>
</comment>
<proteinExistence type="inferred from homology"/>
<dbReference type="Pfam" id="PF02743">
    <property type="entry name" value="dCache_1"/>
    <property type="match status" value="1"/>
</dbReference>
<dbReference type="PROSITE" id="PS50885">
    <property type="entry name" value="HAMP"/>
    <property type="match status" value="1"/>
</dbReference>
<evidence type="ECO:0000256" key="6">
    <source>
        <dbReference type="ARBA" id="ARBA00023136"/>
    </source>
</evidence>
<organism evidence="13 14">
    <name type="scientific">Acetonema longum DSM 6540</name>
    <dbReference type="NCBI Taxonomy" id="1009370"/>
    <lineage>
        <taxon>Bacteria</taxon>
        <taxon>Bacillati</taxon>
        <taxon>Bacillota</taxon>
        <taxon>Negativicutes</taxon>
        <taxon>Acetonemataceae</taxon>
        <taxon>Acetonema</taxon>
    </lineage>
</organism>
<dbReference type="Gene3D" id="3.30.450.20">
    <property type="entry name" value="PAS domain"/>
    <property type="match status" value="2"/>
</dbReference>
<dbReference type="SUPFAM" id="SSF103190">
    <property type="entry name" value="Sensory domain-like"/>
    <property type="match status" value="1"/>
</dbReference>
<evidence type="ECO:0000313" key="14">
    <source>
        <dbReference type="Proteomes" id="UP000003240"/>
    </source>
</evidence>
<feature type="transmembrane region" description="Helical" evidence="10">
    <location>
        <begin position="293"/>
        <end position="315"/>
    </location>
</feature>
<dbReference type="CDD" id="cd06225">
    <property type="entry name" value="HAMP"/>
    <property type="match status" value="1"/>
</dbReference>
<dbReference type="AlphaFoldDB" id="F7NFD0"/>
<dbReference type="PANTHER" id="PTHR32089:SF112">
    <property type="entry name" value="LYSOZYME-LIKE PROTEIN-RELATED"/>
    <property type="match status" value="1"/>
</dbReference>
<dbReference type="GO" id="GO:0006935">
    <property type="term" value="P:chemotaxis"/>
    <property type="evidence" value="ECO:0007669"/>
    <property type="project" value="UniProtKB-KW"/>
</dbReference>
<dbReference type="InterPro" id="IPR003660">
    <property type="entry name" value="HAMP_dom"/>
</dbReference>
<evidence type="ECO:0000256" key="10">
    <source>
        <dbReference type="SAM" id="Phobius"/>
    </source>
</evidence>
<dbReference type="eggNOG" id="COG0840">
    <property type="taxonomic scope" value="Bacteria"/>
</dbReference>
<dbReference type="EMBL" id="AFGF01000024">
    <property type="protein sequence ID" value="EGO65255.1"/>
    <property type="molecule type" value="Genomic_DNA"/>
</dbReference>
<dbReference type="PANTHER" id="PTHR32089">
    <property type="entry name" value="METHYL-ACCEPTING CHEMOTAXIS PROTEIN MCPB"/>
    <property type="match status" value="1"/>
</dbReference>
<evidence type="ECO:0000313" key="13">
    <source>
        <dbReference type="EMBL" id="EGO65255.1"/>
    </source>
</evidence>
<dbReference type="GO" id="GO:0005886">
    <property type="term" value="C:plasma membrane"/>
    <property type="evidence" value="ECO:0007669"/>
    <property type="project" value="UniProtKB-SubCell"/>
</dbReference>
<keyword evidence="3" id="KW-0145">Chemotaxis</keyword>
<dbReference type="Pfam" id="PF00015">
    <property type="entry name" value="MCPsignal"/>
    <property type="match status" value="1"/>
</dbReference>
<dbReference type="SMART" id="SM00283">
    <property type="entry name" value="MA"/>
    <property type="match status" value="1"/>
</dbReference>